<evidence type="ECO:0008006" key="3">
    <source>
        <dbReference type="Google" id="ProtNLM"/>
    </source>
</evidence>
<dbReference type="Gene3D" id="3.40.50.300">
    <property type="entry name" value="P-loop containing nucleotide triphosphate hydrolases"/>
    <property type="match status" value="1"/>
</dbReference>
<dbReference type="Proteomes" id="UP000189935">
    <property type="component" value="Chromosome I"/>
</dbReference>
<dbReference type="OrthoDB" id="5187352at2"/>
<sequence length="181" mass="19983">MKLLFLHGSPAAGKLTVAKALLGMVSGRLFDNHAAIDLARTIFDFGAPGFWELVHSVRSAAFDAAAEHGVSLVVTTFCYADPEDLPQYEKFEEIIHRRGGELLPVFLHCSREEAARRVGNPDRVERRKMASAESLIKYLDNYKFSPVPRPNCLMLDTEVRSAEATAREIISHFGLGAAHSS</sequence>
<dbReference type="InterPro" id="IPR027417">
    <property type="entry name" value="P-loop_NTPase"/>
</dbReference>
<dbReference type="EMBL" id="LT670844">
    <property type="protein sequence ID" value="SHK93665.1"/>
    <property type="molecule type" value="Genomic_DNA"/>
</dbReference>
<dbReference type="SUPFAM" id="SSF52540">
    <property type="entry name" value="P-loop containing nucleoside triphosphate hydrolases"/>
    <property type="match status" value="1"/>
</dbReference>
<dbReference type="RefSeq" id="WP_079541671.1">
    <property type="nucleotide sequence ID" value="NZ_LT670844.1"/>
</dbReference>
<dbReference type="AlphaFoldDB" id="A0A1M6WJH4"/>
<protein>
    <recommendedName>
        <fullName evidence="3">Shikimate kinase</fullName>
    </recommendedName>
</protein>
<organism evidence="1 2">
    <name type="scientific">Bradyrhizobium lablabi</name>
    <dbReference type="NCBI Taxonomy" id="722472"/>
    <lineage>
        <taxon>Bacteria</taxon>
        <taxon>Pseudomonadati</taxon>
        <taxon>Pseudomonadota</taxon>
        <taxon>Alphaproteobacteria</taxon>
        <taxon>Hyphomicrobiales</taxon>
        <taxon>Nitrobacteraceae</taxon>
        <taxon>Bradyrhizobium</taxon>
    </lineage>
</organism>
<evidence type="ECO:0000313" key="1">
    <source>
        <dbReference type="EMBL" id="SHK93665.1"/>
    </source>
</evidence>
<reference evidence="1 2" key="1">
    <citation type="submission" date="2016-11" db="EMBL/GenBank/DDBJ databases">
        <authorList>
            <person name="Jaros S."/>
            <person name="Januszkiewicz K."/>
            <person name="Wedrychowicz H."/>
        </authorList>
    </citation>
    <scope>NUCLEOTIDE SEQUENCE [LARGE SCALE GENOMIC DNA]</scope>
    <source>
        <strain evidence="1 2">GAS499</strain>
    </source>
</reference>
<gene>
    <name evidence="1" type="ORF">SAMN05444159_4573</name>
</gene>
<name>A0A1M6WJH4_9BRAD</name>
<evidence type="ECO:0000313" key="2">
    <source>
        <dbReference type="Proteomes" id="UP000189935"/>
    </source>
</evidence>
<accession>A0A1M6WJH4</accession>
<proteinExistence type="predicted"/>